<dbReference type="AlphaFoldDB" id="A0AAQ4EU41"/>
<feature type="compositionally biased region" description="Low complexity" evidence="1">
    <location>
        <begin position="208"/>
        <end position="224"/>
    </location>
</feature>
<keyword evidence="3" id="KW-1185">Reference proteome</keyword>
<organism evidence="2 3">
    <name type="scientific">Amblyomma americanum</name>
    <name type="common">Lone star tick</name>
    <dbReference type="NCBI Taxonomy" id="6943"/>
    <lineage>
        <taxon>Eukaryota</taxon>
        <taxon>Metazoa</taxon>
        <taxon>Ecdysozoa</taxon>
        <taxon>Arthropoda</taxon>
        <taxon>Chelicerata</taxon>
        <taxon>Arachnida</taxon>
        <taxon>Acari</taxon>
        <taxon>Parasitiformes</taxon>
        <taxon>Ixodida</taxon>
        <taxon>Ixodoidea</taxon>
        <taxon>Ixodidae</taxon>
        <taxon>Amblyomminae</taxon>
        <taxon>Amblyomma</taxon>
    </lineage>
</organism>
<gene>
    <name evidence="2" type="ORF">V5799_020340</name>
</gene>
<accession>A0AAQ4EU41</accession>
<protein>
    <submittedName>
        <fullName evidence="2">Uncharacterized protein</fullName>
    </submittedName>
</protein>
<sequence>MASKCAPSTPAALAGGGGTVVVKKESLSPALFASASASGGRPVVVKKELVPFAFGCGCSAARSSHDATPTAAARRAIVGSGGGIALPLTSPPSGREWSLPRGRAFDAELAFIRLRAHSSTAPVHRRDMVDLEESEPQAKRRRQDSGSDLAVGAQHALQESRGDVVRWPPRSQDSQSSPAENGSSAGSDNSGPDSPVGTDDALGVVNGLASLQPQPPGSQQGAQQTEPYPTTAWNLCSPQHQDALGKLHQGSADYADSALGPVAAPYASDGSLGDRLHCGGGGRLGGAVSDADPLPPSKSSPAAASALDCAAYAPYYSSMQAYSQLNSGSYSMPASSLYGTQSSQAYGGDVLSSYGSSYAGGAFGGSAQSGGGASAAQTALDYSAGYGGYGAAAAQGYPYYAQGYGYVQAAAAAAAACASPLAPSTYQLAQLPPSQQQQQQQQHGV</sequence>
<evidence type="ECO:0000313" key="2">
    <source>
        <dbReference type="EMBL" id="KAK8778319.1"/>
    </source>
</evidence>
<comment type="caution">
    <text evidence="2">The sequence shown here is derived from an EMBL/GenBank/DDBJ whole genome shotgun (WGS) entry which is preliminary data.</text>
</comment>
<feature type="compositionally biased region" description="Polar residues" evidence="1">
    <location>
        <begin position="171"/>
        <end position="192"/>
    </location>
</feature>
<proteinExistence type="predicted"/>
<name>A0AAQ4EU41_AMBAM</name>
<reference evidence="2 3" key="1">
    <citation type="journal article" date="2023" name="Arcadia Sci">
        <title>De novo assembly of a long-read Amblyomma americanum tick genome.</title>
        <authorList>
            <person name="Chou S."/>
            <person name="Poskanzer K.E."/>
            <person name="Rollins M."/>
            <person name="Thuy-Boun P.S."/>
        </authorList>
    </citation>
    <scope>NUCLEOTIDE SEQUENCE [LARGE SCALE GENOMIC DNA]</scope>
    <source>
        <strain evidence="2">F_SG_1</strain>
        <tissue evidence="2">Salivary glands</tissue>
    </source>
</reference>
<evidence type="ECO:0000313" key="3">
    <source>
        <dbReference type="Proteomes" id="UP001321473"/>
    </source>
</evidence>
<dbReference type="Proteomes" id="UP001321473">
    <property type="component" value="Unassembled WGS sequence"/>
</dbReference>
<dbReference type="EMBL" id="JARKHS020010874">
    <property type="protein sequence ID" value="KAK8778319.1"/>
    <property type="molecule type" value="Genomic_DNA"/>
</dbReference>
<feature type="region of interest" description="Disordered" evidence="1">
    <location>
        <begin position="121"/>
        <end position="236"/>
    </location>
</feature>
<evidence type="ECO:0000256" key="1">
    <source>
        <dbReference type="SAM" id="MobiDB-lite"/>
    </source>
</evidence>
<feature type="compositionally biased region" description="Polar residues" evidence="1">
    <location>
        <begin position="225"/>
        <end position="236"/>
    </location>
</feature>